<dbReference type="KEGG" id="hir:HETIRDRAFT_309747"/>
<gene>
    <name evidence="2" type="ORF">HETIRDRAFT_309747</name>
</gene>
<dbReference type="STRING" id="747525.W4KKY3"/>
<organism evidence="2 3">
    <name type="scientific">Heterobasidion irregulare (strain TC 32-1)</name>
    <dbReference type="NCBI Taxonomy" id="747525"/>
    <lineage>
        <taxon>Eukaryota</taxon>
        <taxon>Fungi</taxon>
        <taxon>Dikarya</taxon>
        <taxon>Basidiomycota</taxon>
        <taxon>Agaricomycotina</taxon>
        <taxon>Agaricomycetes</taxon>
        <taxon>Russulales</taxon>
        <taxon>Bondarzewiaceae</taxon>
        <taxon>Heterobasidion</taxon>
        <taxon>Heterobasidion annosum species complex</taxon>
    </lineage>
</organism>
<dbReference type="PANTHER" id="PTHR28139:SF1">
    <property type="entry name" value="UPF0768 PROTEIN YBL029C-A"/>
    <property type="match status" value="1"/>
</dbReference>
<accession>W4KKY3</accession>
<keyword evidence="3" id="KW-1185">Reference proteome</keyword>
<dbReference type="Proteomes" id="UP000030671">
    <property type="component" value="Unassembled WGS sequence"/>
</dbReference>
<name>W4KKY3_HETIT</name>
<reference evidence="2 3" key="1">
    <citation type="journal article" date="2012" name="New Phytol.">
        <title>Insight into trade-off between wood decay and parasitism from the genome of a fungal forest pathogen.</title>
        <authorList>
            <person name="Olson A."/>
            <person name="Aerts A."/>
            <person name="Asiegbu F."/>
            <person name="Belbahri L."/>
            <person name="Bouzid O."/>
            <person name="Broberg A."/>
            <person name="Canback B."/>
            <person name="Coutinho P.M."/>
            <person name="Cullen D."/>
            <person name="Dalman K."/>
            <person name="Deflorio G."/>
            <person name="van Diepen L.T."/>
            <person name="Dunand C."/>
            <person name="Duplessis S."/>
            <person name="Durling M."/>
            <person name="Gonthier P."/>
            <person name="Grimwood J."/>
            <person name="Fossdal C.G."/>
            <person name="Hansson D."/>
            <person name="Henrissat B."/>
            <person name="Hietala A."/>
            <person name="Himmelstrand K."/>
            <person name="Hoffmeister D."/>
            <person name="Hogberg N."/>
            <person name="James T.Y."/>
            <person name="Karlsson M."/>
            <person name="Kohler A."/>
            <person name="Kues U."/>
            <person name="Lee Y.H."/>
            <person name="Lin Y.C."/>
            <person name="Lind M."/>
            <person name="Lindquist E."/>
            <person name="Lombard V."/>
            <person name="Lucas S."/>
            <person name="Lunden K."/>
            <person name="Morin E."/>
            <person name="Murat C."/>
            <person name="Park J."/>
            <person name="Raffaello T."/>
            <person name="Rouze P."/>
            <person name="Salamov A."/>
            <person name="Schmutz J."/>
            <person name="Solheim H."/>
            <person name="Stahlberg J."/>
            <person name="Velez H."/>
            <person name="de Vries R.P."/>
            <person name="Wiebenga A."/>
            <person name="Woodward S."/>
            <person name="Yakovlev I."/>
            <person name="Garbelotto M."/>
            <person name="Martin F."/>
            <person name="Grigoriev I.V."/>
            <person name="Stenlid J."/>
        </authorList>
    </citation>
    <scope>NUCLEOTIDE SEQUENCE [LARGE SCALE GENOMIC DNA]</scope>
    <source>
        <strain evidence="2 3">TC 32-1</strain>
    </source>
</reference>
<dbReference type="GeneID" id="20669706"/>
<dbReference type="OrthoDB" id="5545479at2759"/>
<dbReference type="EMBL" id="KI925455">
    <property type="protein sequence ID" value="ETW85726.1"/>
    <property type="molecule type" value="Genomic_DNA"/>
</dbReference>
<dbReference type="InParanoid" id="W4KKY3"/>
<evidence type="ECO:0000313" key="3">
    <source>
        <dbReference type="Proteomes" id="UP000030671"/>
    </source>
</evidence>
<dbReference type="RefSeq" id="XP_009542556.1">
    <property type="nucleotide sequence ID" value="XM_009544261.1"/>
</dbReference>
<feature type="non-terminal residue" evidence="2">
    <location>
        <position position="1"/>
    </location>
</feature>
<evidence type="ECO:0000313" key="2">
    <source>
        <dbReference type="EMBL" id="ETW85726.1"/>
    </source>
</evidence>
<dbReference type="eggNOG" id="ENOG502S9ZA">
    <property type="taxonomic scope" value="Eukaryota"/>
</dbReference>
<proteinExistence type="predicted"/>
<dbReference type="HOGENOM" id="CLU_115926_2_0_1"/>
<evidence type="ECO:0008006" key="4">
    <source>
        <dbReference type="Google" id="ProtNLM"/>
    </source>
</evidence>
<sequence length="97" mass="10755">LVGCPTKIKPEGDQTPRICPRCHNASVLSAKSRTWFEVCFVPLIPMRASHVWICGICQWTVPLQQGHGIPGPSSPWAQAQGPFQPGYQPAYFPNQQK</sequence>
<evidence type="ECO:0000256" key="1">
    <source>
        <dbReference type="SAM" id="MobiDB-lite"/>
    </source>
</evidence>
<dbReference type="PANTHER" id="PTHR28139">
    <property type="entry name" value="UPF0768 PROTEIN YBL029C-A"/>
    <property type="match status" value="1"/>
</dbReference>
<dbReference type="AlphaFoldDB" id="W4KKY3"/>
<protein>
    <recommendedName>
        <fullName evidence="4">Zinc-ribbon 15 domain-containing protein</fullName>
    </recommendedName>
</protein>
<feature type="region of interest" description="Disordered" evidence="1">
    <location>
        <begin position="70"/>
        <end position="97"/>
    </location>
</feature>